<organism evidence="2 3">
    <name type="scientific">Saimiri boliviensis boliviensis</name>
    <name type="common">Bolivian squirrel monkey</name>
    <dbReference type="NCBI Taxonomy" id="39432"/>
    <lineage>
        <taxon>Eukaryota</taxon>
        <taxon>Metazoa</taxon>
        <taxon>Chordata</taxon>
        <taxon>Craniata</taxon>
        <taxon>Vertebrata</taxon>
        <taxon>Euteleostomi</taxon>
        <taxon>Mammalia</taxon>
        <taxon>Eutheria</taxon>
        <taxon>Euarchontoglires</taxon>
        <taxon>Primates</taxon>
        <taxon>Haplorrhini</taxon>
        <taxon>Platyrrhini</taxon>
        <taxon>Cebidae</taxon>
        <taxon>Saimiriinae</taxon>
        <taxon>Saimiri</taxon>
    </lineage>
</organism>
<evidence type="ECO:0000313" key="3">
    <source>
        <dbReference type="Proteomes" id="UP000233220"/>
    </source>
</evidence>
<dbReference type="STRING" id="39432.ENSSBOP00000006880"/>
<accession>A0A2K6SHL5</accession>
<protein>
    <submittedName>
        <fullName evidence="2">Uncharacterized protein</fullName>
    </submittedName>
</protein>
<name>A0A2K6SHL5_SAIBB</name>
<dbReference type="Proteomes" id="UP000233220">
    <property type="component" value="Unplaced"/>
</dbReference>
<sequence length="192" mass="19089">MPIGVPLPGGIPTGGPIGGLIPGGGPIMPGGDASRPIGGGGPPRPGGYCVQAPATLAVAAVGAPSLWDGPPTPRTDPASPAGAWGMGTPAGIPLPASLPIPGPPAAPASGTRAIPVSFGGGPSTVTETSFSPRSSTRPRARFSSLSACLEFFGLIFRNSSQSQRIKFMCLSKALKGPMKIRPSLQNHLILST</sequence>
<dbReference type="OMA" id="PIMPGGD"/>
<reference evidence="2" key="2">
    <citation type="submission" date="2025-09" db="UniProtKB">
        <authorList>
            <consortium name="Ensembl"/>
        </authorList>
    </citation>
    <scope>IDENTIFICATION</scope>
</reference>
<keyword evidence="3" id="KW-1185">Reference proteome</keyword>
<evidence type="ECO:0000256" key="1">
    <source>
        <dbReference type="SAM" id="MobiDB-lite"/>
    </source>
</evidence>
<dbReference type="GeneTree" id="ENSGT01150000287016"/>
<evidence type="ECO:0000313" key="2">
    <source>
        <dbReference type="Ensembl" id="ENSSBOP00000006880.1"/>
    </source>
</evidence>
<dbReference type="AlphaFoldDB" id="A0A2K6SHL5"/>
<feature type="region of interest" description="Disordered" evidence="1">
    <location>
        <begin position="118"/>
        <end position="138"/>
    </location>
</feature>
<dbReference type="Ensembl" id="ENSSBOT00000023632.1">
    <property type="protein sequence ID" value="ENSSBOP00000006880.1"/>
    <property type="gene ID" value="ENSSBOG00000020415.1"/>
</dbReference>
<reference evidence="2" key="1">
    <citation type="submission" date="2025-08" db="UniProtKB">
        <authorList>
            <consortium name="Ensembl"/>
        </authorList>
    </citation>
    <scope>IDENTIFICATION</scope>
</reference>
<proteinExistence type="predicted"/>
<feature type="compositionally biased region" description="Low complexity" evidence="1">
    <location>
        <begin position="128"/>
        <end position="138"/>
    </location>
</feature>
<feature type="region of interest" description="Disordered" evidence="1">
    <location>
        <begin position="65"/>
        <end position="88"/>
    </location>
</feature>